<accession>A0AAV5LWM7</accession>
<evidence type="ECO:0000256" key="2">
    <source>
        <dbReference type="ARBA" id="ARBA00022692"/>
    </source>
</evidence>
<comment type="caution">
    <text evidence="8">The sequence shown here is derived from an EMBL/GenBank/DDBJ whole genome shotgun (WGS) entry which is preliminary data.</text>
</comment>
<keyword evidence="3 6" id="KW-1133">Transmembrane helix</keyword>
<evidence type="ECO:0000313" key="8">
    <source>
        <dbReference type="EMBL" id="GKV40897.1"/>
    </source>
</evidence>
<evidence type="ECO:0000256" key="1">
    <source>
        <dbReference type="ARBA" id="ARBA00004141"/>
    </source>
</evidence>
<comment type="subcellular location">
    <subcellularLocation>
        <location evidence="1">Membrane</location>
        <topology evidence="1">Multi-pass membrane protein</topology>
    </subcellularLocation>
</comment>
<feature type="domain" description="NFD4 C-terminal" evidence="7">
    <location>
        <begin position="73"/>
        <end position="115"/>
    </location>
</feature>
<evidence type="ECO:0000256" key="3">
    <source>
        <dbReference type="ARBA" id="ARBA00022989"/>
    </source>
</evidence>
<keyword evidence="9" id="KW-1185">Reference proteome</keyword>
<dbReference type="GO" id="GO:0016020">
    <property type="term" value="C:membrane"/>
    <property type="evidence" value="ECO:0007669"/>
    <property type="project" value="UniProtKB-SubCell"/>
</dbReference>
<feature type="region of interest" description="Disordered" evidence="5">
    <location>
        <begin position="134"/>
        <end position="167"/>
    </location>
</feature>
<protein>
    <recommendedName>
        <fullName evidence="7">NFD4 C-terminal domain-containing protein</fullName>
    </recommendedName>
</protein>
<organism evidence="8 9">
    <name type="scientific">Rubroshorea leprosula</name>
    <dbReference type="NCBI Taxonomy" id="152421"/>
    <lineage>
        <taxon>Eukaryota</taxon>
        <taxon>Viridiplantae</taxon>
        <taxon>Streptophyta</taxon>
        <taxon>Embryophyta</taxon>
        <taxon>Tracheophyta</taxon>
        <taxon>Spermatophyta</taxon>
        <taxon>Magnoliopsida</taxon>
        <taxon>eudicotyledons</taxon>
        <taxon>Gunneridae</taxon>
        <taxon>Pentapetalae</taxon>
        <taxon>rosids</taxon>
        <taxon>malvids</taxon>
        <taxon>Malvales</taxon>
        <taxon>Dipterocarpaceae</taxon>
        <taxon>Rubroshorea</taxon>
    </lineage>
</organism>
<evidence type="ECO:0000259" key="7">
    <source>
        <dbReference type="Pfam" id="PF23262"/>
    </source>
</evidence>
<evidence type="ECO:0000256" key="4">
    <source>
        <dbReference type="ARBA" id="ARBA00023136"/>
    </source>
</evidence>
<keyword evidence="2 6" id="KW-0812">Transmembrane</keyword>
<dbReference type="InterPro" id="IPR056555">
    <property type="entry name" value="NFD4_C"/>
</dbReference>
<dbReference type="PANTHER" id="PTHR21576:SF122">
    <property type="entry name" value="MFS TRANSPORTER"/>
    <property type="match status" value="1"/>
</dbReference>
<name>A0AAV5LWM7_9ROSI</name>
<evidence type="ECO:0000313" key="9">
    <source>
        <dbReference type="Proteomes" id="UP001054252"/>
    </source>
</evidence>
<dbReference type="Proteomes" id="UP001054252">
    <property type="component" value="Unassembled WGS sequence"/>
</dbReference>
<proteinExistence type="predicted"/>
<dbReference type="EMBL" id="BPVZ01000145">
    <property type="protein sequence ID" value="GKV40897.1"/>
    <property type="molecule type" value="Genomic_DNA"/>
</dbReference>
<gene>
    <name evidence="8" type="ORF">SLEP1_g48492</name>
</gene>
<dbReference type="AlphaFoldDB" id="A0AAV5LWM7"/>
<reference evidence="8 9" key="1">
    <citation type="journal article" date="2021" name="Commun. Biol.">
        <title>The genome of Shorea leprosula (Dipterocarpaceae) highlights the ecological relevance of drought in aseasonal tropical rainforests.</title>
        <authorList>
            <person name="Ng K.K.S."/>
            <person name="Kobayashi M.J."/>
            <person name="Fawcett J.A."/>
            <person name="Hatakeyama M."/>
            <person name="Paape T."/>
            <person name="Ng C.H."/>
            <person name="Ang C.C."/>
            <person name="Tnah L.H."/>
            <person name="Lee C.T."/>
            <person name="Nishiyama T."/>
            <person name="Sese J."/>
            <person name="O'Brien M.J."/>
            <person name="Copetti D."/>
            <person name="Mohd Noor M.I."/>
            <person name="Ong R.C."/>
            <person name="Putra M."/>
            <person name="Sireger I.Z."/>
            <person name="Indrioko S."/>
            <person name="Kosugi Y."/>
            <person name="Izuno A."/>
            <person name="Isagi Y."/>
            <person name="Lee S.L."/>
            <person name="Shimizu K.K."/>
        </authorList>
    </citation>
    <scope>NUCLEOTIDE SEQUENCE [LARGE SCALE GENOMIC DNA]</scope>
    <source>
        <strain evidence="8">214</strain>
    </source>
</reference>
<keyword evidence="4 6" id="KW-0472">Membrane</keyword>
<evidence type="ECO:0000256" key="6">
    <source>
        <dbReference type="SAM" id="Phobius"/>
    </source>
</evidence>
<feature type="transmembrane region" description="Helical" evidence="6">
    <location>
        <begin position="89"/>
        <end position="109"/>
    </location>
</feature>
<sequence length="167" mass="18393">MREVVRGHKTSPLIFRVKHQADKTLHPVRQLNTEGGETASGFSSVEAAKDFNSVGLRSCPNRKQLESLGRKRKEGQDLTCTGVQCYRTAFIIITAVTFFGCVVSLILVLRTRKFYKSDIYKKFREDAKAAEIGMTSHGHGRDGGVPTEEVQSRTTAPTAVATSTTTD</sequence>
<feature type="compositionally biased region" description="Low complexity" evidence="5">
    <location>
        <begin position="154"/>
        <end position="167"/>
    </location>
</feature>
<evidence type="ECO:0000256" key="5">
    <source>
        <dbReference type="SAM" id="MobiDB-lite"/>
    </source>
</evidence>
<dbReference type="Pfam" id="PF23262">
    <property type="entry name" value="NFD4_C"/>
    <property type="match status" value="1"/>
</dbReference>
<dbReference type="PANTHER" id="PTHR21576">
    <property type="entry name" value="UNCHARACTERIZED NODULIN-LIKE PROTEIN"/>
    <property type="match status" value="1"/>
</dbReference>